<comment type="caution">
    <text evidence="3">The sequence shown here is derived from an EMBL/GenBank/DDBJ whole genome shotgun (WGS) entry which is preliminary data.</text>
</comment>
<gene>
    <name evidence="3" type="ORF">PMAYCL1PPCAC_30897</name>
</gene>
<evidence type="ECO:0000313" key="4">
    <source>
        <dbReference type="Proteomes" id="UP001328107"/>
    </source>
</evidence>
<keyword evidence="2" id="KW-1133">Transmembrane helix</keyword>
<keyword evidence="2" id="KW-0472">Membrane</keyword>
<proteinExistence type="predicted"/>
<evidence type="ECO:0000256" key="2">
    <source>
        <dbReference type="SAM" id="Phobius"/>
    </source>
</evidence>
<keyword evidence="2" id="KW-0812">Transmembrane</keyword>
<protein>
    <submittedName>
        <fullName evidence="3">Uncharacterized protein</fullName>
    </submittedName>
</protein>
<feature type="compositionally biased region" description="Low complexity" evidence="1">
    <location>
        <begin position="23"/>
        <end position="33"/>
    </location>
</feature>
<name>A0AAN5IC32_9BILA</name>
<dbReference type="AlphaFoldDB" id="A0AAN5IC32"/>
<dbReference type="Proteomes" id="UP001328107">
    <property type="component" value="Unassembled WGS sequence"/>
</dbReference>
<evidence type="ECO:0000256" key="1">
    <source>
        <dbReference type="SAM" id="MobiDB-lite"/>
    </source>
</evidence>
<feature type="non-terminal residue" evidence="3">
    <location>
        <position position="1"/>
    </location>
</feature>
<reference evidence="4" key="1">
    <citation type="submission" date="2022-10" db="EMBL/GenBank/DDBJ databases">
        <title>Genome assembly of Pristionchus species.</title>
        <authorList>
            <person name="Yoshida K."/>
            <person name="Sommer R.J."/>
        </authorList>
    </citation>
    <scope>NUCLEOTIDE SEQUENCE [LARGE SCALE GENOMIC DNA]</scope>
    <source>
        <strain evidence="4">RS5460</strain>
    </source>
</reference>
<dbReference type="EMBL" id="BTRK01000006">
    <property type="protein sequence ID" value="GMR60702.1"/>
    <property type="molecule type" value="Genomic_DNA"/>
</dbReference>
<feature type="region of interest" description="Disordered" evidence="1">
    <location>
        <begin position="1"/>
        <end position="49"/>
    </location>
</feature>
<evidence type="ECO:0000313" key="3">
    <source>
        <dbReference type="EMBL" id="GMR60702.1"/>
    </source>
</evidence>
<feature type="transmembrane region" description="Helical" evidence="2">
    <location>
        <begin position="112"/>
        <end position="131"/>
    </location>
</feature>
<accession>A0AAN5IC32</accession>
<keyword evidence="4" id="KW-1185">Reference proteome</keyword>
<organism evidence="3 4">
    <name type="scientific">Pristionchus mayeri</name>
    <dbReference type="NCBI Taxonomy" id="1317129"/>
    <lineage>
        <taxon>Eukaryota</taxon>
        <taxon>Metazoa</taxon>
        <taxon>Ecdysozoa</taxon>
        <taxon>Nematoda</taxon>
        <taxon>Chromadorea</taxon>
        <taxon>Rhabditida</taxon>
        <taxon>Rhabditina</taxon>
        <taxon>Diplogasteromorpha</taxon>
        <taxon>Diplogasteroidea</taxon>
        <taxon>Neodiplogasteridae</taxon>
        <taxon>Pristionchus</taxon>
    </lineage>
</organism>
<sequence>LSVRDSADRKLISAKSSKTPMNSKASHASSASSTETMVAGSEPNLRNEKPPKFESEFSIFDYIYTWQVYIPMLMLMAAAPLLEAWATVMVLWEWGRSLDGFPTDLPPINWTAWVLRLPHIGVSIIFARRLVVGYIRAKEKRIRDEQEGVQRSRHV</sequence>
<feature type="transmembrane region" description="Helical" evidence="2">
    <location>
        <begin position="68"/>
        <end position="92"/>
    </location>
</feature>
<feature type="compositionally biased region" description="Basic and acidic residues" evidence="1">
    <location>
        <begin position="1"/>
        <end position="11"/>
    </location>
</feature>